<keyword evidence="6" id="KW-1185">Reference proteome</keyword>
<accession>A0A8B2NMD7</accession>
<dbReference type="PANTHER" id="PTHR35527:SF2">
    <property type="entry name" value="HYDROLASE"/>
    <property type="match status" value="1"/>
</dbReference>
<feature type="signal peptide" evidence="3">
    <location>
        <begin position="1"/>
        <end position="30"/>
    </location>
</feature>
<dbReference type="Pfam" id="PF02275">
    <property type="entry name" value="CBAH"/>
    <property type="match status" value="1"/>
</dbReference>
<dbReference type="AlphaFoldDB" id="A0A8B2NMD7"/>
<dbReference type="Proteomes" id="UP000249590">
    <property type="component" value="Unassembled WGS sequence"/>
</dbReference>
<gene>
    <name evidence="5" type="ORF">DLJ53_18690</name>
</gene>
<evidence type="ECO:0000313" key="5">
    <source>
        <dbReference type="EMBL" id="RAH99790.1"/>
    </source>
</evidence>
<dbReference type="CDD" id="cd00542">
    <property type="entry name" value="Ntn_PVA"/>
    <property type="match status" value="1"/>
</dbReference>
<dbReference type="SUPFAM" id="SSF56235">
    <property type="entry name" value="N-terminal nucleophile aminohydrolases (Ntn hydrolases)"/>
    <property type="match status" value="1"/>
</dbReference>
<dbReference type="Gene3D" id="3.60.60.10">
    <property type="entry name" value="Penicillin V Acylase, Chain A"/>
    <property type="match status" value="1"/>
</dbReference>
<dbReference type="GO" id="GO:0016787">
    <property type="term" value="F:hydrolase activity"/>
    <property type="evidence" value="ECO:0007669"/>
    <property type="project" value="UniProtKB-KW"/>
</dbReference>
<evidence type="ECO:0000256" key="1">
    <source>
        <dbReference type="ARBA" id="ARBA00006625"/>
    </source>
</evidence>
<feature type="chain" id="PRO_5032763480" evidence="3">
    <location>
        <begin position="31"/>
        <end position="370"/>
    </location>
</feature>
<reference evidence="5 6" key="1">
    <citation type="submission" date="2018-05" db="EMBL/GenBank/DDBJ databases">
        <title>Acuticoccus sediminis sp. nov., isolated from deep-sea sediment of Indian Ocean.</title>
        <authorList>
            <person name="Liu X."/>
            <person name="Lai Q."/>
            <person name="Du Y."/>
            <person name="Sun F."/>
            <person name="Zhang X."/>
            <person name="Wang S."/>
            <person name="Shao Z."/>
        </authorList>
    </citation>
    <scope>NUCLEOTIDE SEQUENCE [LARGE SCALE GENOMIC DNA]</scope>
    <source>
        <strain evidence="5 6">PTG4-2</strain>
    </source>
</reference>
<dbReference type="RefSeq" id="WP_111348066.1">
    <property type="nucleotide sequence ID" value="NZ_QHHQ01000004.1"/>
</dbReference>
<proteinExistence type="inferred from homology"/>
<evidence type="ECO:0000256" key="3">
    <source>
        <dbReference type="SAM" id="SignalP"/>
    </source>
</evidence>
<sequence>MGTPRFNAGTRCVSAVLAAALALVPAAAQACTGIRLVADDKSVVRARTMEFGTETHSNVILVPRGYARTATAPDNAKGKSWTAKYASVGMNMLGLPLVIDGFNEKGLSIGLFYFPGYAQYQDYAAADQDKAIAPWELGTYILDNFATLDEVKAGLSEVVVPNVEFAAWKFVPPVHYIVMDPSGTSIVIEYVNGTLNVHDNPIGVITNSPTFDWHMTNLNNFVNLGLENVPPNKLGSMTFNGFGQGTGLLGMPGDFTPPSRFVRAAIFSYGVLGSETSDDAVLEAFHILNNFDIPKGVARDGEKDEDGNVIADYTQWTGASDLSKLRYFVRTYDNSAIRFVDMTKETLDAADIKVWPVEGDESVEPLKPAR</sequence>
<dbReference type="InterPro" id="IPR052193">
    <property type="entry name" value="Peptidase_C59"/>
</dbReference>
<keyword evidence="2 5" id="KW-0378">Hydrolase</keyword>
<dbReference type="EMBL" id="QHHQ01000004">
    <property type="protein sequence ID" value="RAH99790.1"/>
    <property type="molecule type" value="Genomic_DNA"/>
</dbReference>
<dbReference type="PANTHER" id="PTHR35527">
    <property type="entry name" value="CHOLOYLGLYCINE HYDROLASE"/>
    <property type="match status" value="1"/>
</dbReference>
<dbReference type="InterPro" id="IPR029055">
    <property type="entry name" value="Ntn_hydrolases_N"/>
</dbReference>
<keyword evidence="3" id="KW-0732">Signal</keyword>
<dbReference type="InterPro" id="IPR029132">
    <property type="entry name" value="CBAH/NAAA_C"/>
</dbReference>
<name>A0A8B2NMD7_9HYPH</name>
<comment type="similarity">
    <text evidence="1">Belongs to the peptidase C59 family.</text>
</comment>
<evidence type="ECO:0000256" key="2">
    <source>
        <dbReference type="ARBA" id="ARBA00022801"/>
    </source>
</evidence>
<dbReference type="PROSITE" id="PS51257">
    <property type="entry name" value="PROKAR_LIPOPROTEIN"/>
    <property type="match status" value="1"/>
</dbReference>
<protein>
    <submittedName>
        <fullName evidence="5">Choloylglycine hydrolase</fullName>
    </submittedName>
</protein>
<feature type="domain" description="Choloylglycine hydrolase/NAAA C-terminal" evidence="4">
    <location>
        <begin position="31"/>
        <end position="354"/>
    </location>
</feature>
<evidence type="ECO:0000259" key="4">
    <source>
        <dbReference type="Pfam" id="PF02275"/>
    </source>
</evidence>
<evidence type="ECO:0000313" key="6">
    <source>
        <dbReference type="Proteomes" id="UP000249590"/>
    </source>
</evidence>
<dbReference type="OrthoDB" id="9794717at2"/>
<comment type="caution">
    <text evidence="5">The sequence shown here is derived from an EMBL/GenBank/DDBJ whole genome shotgun (WGS) entry which is preliminary data.</text>
</comment>
<organism evidence="5 6">
    <name type="scientific">Acuticoccus sediminis</name>
    <dbReference type="NCBI Taxonomy" id="2184697"/>
    <lineage>
        <taxon>Bacteria</taxon>
        <taxon>Pseudomonadati</taxon>
        <taxon>Pseudomonadota</taxon>
        <taxon>Alphaproteobacteria</taxon>
        <taxon>Hyphomicrobiales</taxon>
        <taxon>Amorphaceae</taxon>
        <taxon>Acuticoccus</taxon>
    </lineage>
</organism>